<dbReference type="Proteomes" id="UP000825381">
    <property type="component" value="Chromosome"/>
</dbReference>
<dbReference type="PANTHER" id="PTHR44688:SF16">
    <property type="entry name" value="DNA-BINDING TRANSCRIPTIONAL ACTIVATOR DEVR_DOSR"/>
    <property type="match status" value="1"/>
</dbReference>
<organism evidence="6 7">
    <name type="scientific">Flavobacterium litorale</name>
    <dbReference type="NCBI Taxonomy" id="2856519"/>
    <lineage>
        <taxon>Bacteria</taxon>
        <taxon>Pseudomonadati</taxon>
        <taxon>Bacteroidota</taxon>
        <taxon>Flavobacteriia</taxon>
        <taxon>Flavobacteriales</taxon>
        <taxon>Flavobacteriaceae</taxon>
        <taxon>Flavobacterium</taxon>
    </lineage>
</organism>
<name>A0ABX8V2U9_9FLAO</name>
<dbReference type="InterPro" id="IPR016032">
    <property type="entry name" value="Sig_transdc_resp-reg_C-effctor"/>
</dbReference>
<dbReference type="SMART" id="SM00421">
    <property type="entry name" value="HTH_LUXR"/>
    <property type="match status" value="1"/>
</dbReference>
<proteinExistence type="predicted"/>
<dbReference type="RefSeq" id="WP_220639518.1">
    <property type="nucleotide sequence ID" value="NZ_CP080429.1"/>
</dbReference>
<feature type="domain" description="HTH luxR-type" evidence="5">
    <location>
        <begin position="91"/>
        <end position="156"/>
    </location>
</feature>
<feature type="transmembrane region" description="Helical" evidence="4">
    <location>
        <begin position="65"/>
        <end position="84"/>
    </location>
</feature>
<keyword evidence="7" id="KW-1185">Reference proteome</keyword>
<keyword evidence="4" id="KW-0472">Membrane</keyword>
<evidence type="ECO:0000256" key="2">
    <source>
        <dbReference type="ARBA" id="ARBA00023125"/>
    </source>
</evidence>
<evidence type="ECO:0000256" key="3">
    <source>
        <dbReference type="ARBA" id="ARBA00023163"/>
    </source>
</evidence>
<dbReference type="InterPro" id="IPR000792">
    <property type="entry name" value="Tscrpt_reg_LuxR_C"/>
</dbReference>
<dbReference type="Pfam" id="PF00196">
    <property type="entry name" value="GerE"/>
    <property type="match status" value="1"/>
</dbReference>
<accession>A0ABX8V2U9</accession>
<gene>
    <name evidence="6" type="ORF">K1I41_06225</name>
</gene>
<keyword evidence="3" id="KW-0804">Transcription</keyword>
<dbReference type="CDD" id="cd06170">
    <property type="entry name" value="LuxR_C_like"/>
    <property type="match status" value="1"/>
</dbReference>
<dbReference type="PROSITE" id="PS50043">
    <property type="entry name" value="HTH_LUXR_2"/>
    <property type="match status" value="1"/>
</dbReference>
<evidence type="ECO:0000313" key="6">
    <source>
        <dbReference type="EMBL" id="QYJ67170.1"/>
    </source>
</evidence>
<dbReference type="EMBL" id="CP080429">
    <property type="protein sequence ID" value="QYJ67170.1"/>
    <property type="molecule type" value="Genomic_DNA"/>
</dbReference>
<keyword evidence="4" id="KW-0812">Transmembrane</keyword>
<dbReference type="PROSITE" id="PS00622">
    <property type="entry name" value="HTH_LUXR_1"/>
    <property type="match status" value="1"/>
</dbReference>
<evidence type="ECO:0000256" key="1">
    <source>
        <dbReference type="ARBA" id="ARBA00023015"/>
    </source>
</evidence>
<dbReference type="InterPro" id="IPR036388">
    <property type="entry name" value="WH-like_DNA-bd_sf"/>
</dbReference>
<reference evidence="6 7" key="1">
    <citation type="submission" date="2021-07" db="EMBL/GenBank/DDBJ databases">
        <title>Flavobacterium WSW3-B6 sp.nov, isolated from seaweed.</title>
        <authorList>
            <person name="Muhammad N."/>
            <person name="Ho H."/>
            <person name="Lee Y.-J."/>
            <person name="Nguyen T."/>
            <person name="Ho J."/>
            <person name="Kim S.-G."/>
        </authorList>
    </citation>
    <scope>NUCLEOTIDE SEQUENCE [LARGE SCALE GENOMIC DNA]</scope>
    <source>
        <strain evidence="6 7">WSW3-B6</strain>
    </source>
</reference>
<keyword evidence="4" id="KW-1133">Transmembrane helix</keyword>
<keyword evidence="1" id="KW-0805">Transcription regulation</keyword>
<dbReference type="PANTHER" id="PTHR44688">
    <property type="entry name" value="DNA-BINDING TRANSCRIPTIONAL ACTIVATOR DEVR_DOSR"/>
    <property type="match status" value="1"/>
</dbReference>
<protein>
    <submittedName>
        <fullName evidence="6">LuxR C-terminal-related transcriptional regulator</fullName>
    </submittedName>
</protein>
<feature type="transmembrane region" description="Helical" evidence="4">
    <location>
        <begin position="9"/>
        <end position="28"/>
    </location>
</feature>
<dbReference type="PRINTS" id="PR00038">
    <property type="entry name" value="HTHLUXR"/>
</dbReference>
<evidence type="ECO:0000256" key="4">
    <source>
        <dbReference type="SAM" id="Phobius"/>
    </source>
</evidence>
<evidence type="ECO:0000313" key="7">
    <source>
        <dbReference type="Proteomes" id="UP000825381"/>
    </source>
</evidence>
<keyword evidence="2" id="KW-0238">DNA-binding</keyword>
<dbReference type="SUPFAM" id="SSF46894">
    <property type="entry name" value="C-terminal effector domain of the bipartite response regulators"/>
    <property type="match status" value="1"/>
</dbReference>
<evidence type="ECO:0000259" key="5">
    <source>
        <dbReference type="PROSITE" id="PS50043"/>
    </source>
</evidence>
<dbReference type="Gene3D" id="1.10.10.10">
    <property type="entry name" value="Winged helix-like DNA-binding domain superfamily/Winged helix DNA-binding domain"/>
    <property type="match status" value="1"/>
</dbReference>
<sequence length="157" mass="17628">MHKFLNQKLTLIHLITVLVIAIGILLIINGNNKKENVASYDNGNVTVAVIDFSQPKPEPKTNYKLLSGMVLIALGVVVFAKMYFTKNHTPTTEPLTKLTEKEKEVTYLIQQGKSNKEIATELSISLSTVKTHINNLYKKLSVTSRTELTDLMRDKEV</sequence>